<keyword evidence="6 14" id="KW-1133">Transmembrane helix</keyword>
<evidence type="ECO:0000313" key="15">
    <source>
        <dbReference type="EMBL" id="GFH49117.1"/>
    </source>
</evidence>
<evidence type="ECO:0000256" key="10">
    <source>
        <dbReference type="ARBA" id="ARBA00023180"/>
    </source>
</evidence>
<evidence type="ECO:0000256" key="4">
    <source>
        <dbReference type="ARBA" id="ARBA00022475"/>
    </source>
</evidence>
<keyword evidence="3" id="KW-0813">Transport</keyword>
<evidence type="ECO:0000256" key="2">
    <source>
        <dbReference type="ARBA" id="ARBA00009849"/>
    </source>
</evidence>
<feature type="region of interest" description="Disordered" evidence="13">
    <location>
        <begin position="553"/>
        <end position="644"/>
    </location>
</feature>
<feature type="transmembrane region" description="Helical" evidence="14">
    <location>
        <begin position="447"/>
        <end position="469"/>
    </location>
</feature>
<dbReference type="AlphaFoldDB" id="A0AAD3CNH0"/>
<evidence type="ECO:0000256" key="13">
    <source>
        <dbReference type="SAM" id="MobiDB-lite"/>
    </source>
</evidence>
<evidence type="ECO:0000256" key="9">
    <source>
        <dbReference type="ARBA" id="ARBA00023173"/>
    </source>
</evidence>
<evidence type="ECO:0000256" key="8">
    <source>
        <dbReference type="ARBA" id="ARBA00023136"/>
    </source>
</evidence>
<keyword evidence="9" id="KW-0869">Chloride channel</keyword>
<keyword evidence="7" id="KW-0406">Ion transport</keyword>
<evidence type="ECO:0000313" key="16">
    <source>
        <dbReference type="Proteomes" id="UP001054902"/>
    </source>
</evidence>
<feature type="compositionally biased region" description="Acidic residues" evidence="13">
    <location>
        <begin position="612"/>
        <end position="633"/>
    </location>
</feature>
<keyword evidence="11" id="KW-0868">Chloride</keyword>
<keyword evidence="16" id="KW-1185">Reference proteome</keyword>
<feature type="transmembrane region" description="Helical" evidence="14">
    <location>
        <begin position="283"/>
        <end position="304"/>
    </location>
</feature>
<organism evidence="15 16">
    <name type="scientific">Chaetoceros tenuissimus</name>
    <dbReference type="NCBI Taxonomy" id="426638"/>
    <lineage>
        <taxon>Eukaryota</taxon>
        <taxon>Sar</taxon>
        <taxon>Stramenopiles</taxon>
        <taxon>Ochrophyta</taxon>
        <taxon>Bacillariophyta</taxon>
        <taxon>Coscinodiscophyceae</taxon>
        <taxon>Chaetocerotophycidae</taxon>
        <taxon>Chaetocerotales</taxon>
        <taxon>Chaetocerotaceae</taxon>
        <taxon>Chaetoceros</taxon>
    </lineage>
</organism>
<proteinExistence type="inferred from homology"/>
<evidence type="ECO:0000256" key="7">
    <source>
        <dbReference type="ARBA" id="ARBA00023065"/>
    </source>
</evidence>
<name>A0AAD3CNH0_9STRA</name>
<keyword evidence="8 14" id="KW-0472">Membrane</keyword>
<evidence type="ECO:0000256" key="14">
    <source>
        <dbReference type="SAM" id="Phobius"/>
    </source>
</evidence>
<evidence type="ECO:0008006" key="17">
    <source>
        <dbReference type="Google" id="ProtNLM"/>
    </source>
</evidence>
<feature type="compositionally biased region" description="Basic and acidic residues" evidence="13">
    <location>
        <begin position="562"/>
        <end position="577"/>
    </location>
</feature>
<evidence type="ECO:0000256" key="11">
    <source>
        <dbReference type="ARBA" id="ARBA00023214"/>
    </source>
</evidence>
<sequence length="644" mass="73402">MSETFEAAVYTISKHLEVFSKVPRFGQPTDFSILFNTTAEASKDQYAYANGTLFVGAFLMAIFFLWLFLLVIFMCCGPRRVGFLAGFKMKHPHDAEKFRTPIVVRSIMILSCLIVIAAAVTSTIFFGLKDMKDVANDGLQLVNEYMDLAQEGKERVVIMSDKIDSMQNLKEIVINELRPENFCVTTNPGEPVETIRNTLVQDLYALEDFDELQFRDLRVDVFGKMLSDGIRTENYFNYFGVKQWQVWSFLISFSVIAFFFLLGTMVASFGVTDHVISCFNTWIFLPIFLLMVTASWIIVSFYGVGAVMASDYCLTGGSPDATTKAIINQFNIDASQKELNEYWITCDGELPITFMPSLQDRLNTAISSITDLRVALVEYKDSLSANCGGKDFASLNSYLGTIADSYDKLDTNITNVENLIDCSNMRPKYEQFTYDIMCTDAPVASSWTFGLLLVIAFFGMLIITFRAAWLNTIPRDARPSSIRMSPSKSEFNDSPRNSPGTMSRKNINDEEYVQNEAEDRKLAAALDNVHIDDHGLDDEEPTKKKSLFARFRRNSSVEEEPNTEKKSLFSRFRKGEDDSPNEPQEIENNEKKSRWFGGRKNKNEGYQKHENEFEEEDEEEYSDDGDSYEDESTQNDKKKSWYDE</sequence>
<dbReference type="GO" id="GO:0005886">
    <property type="term" value="C:plasma membrane"/>
    <property type="evidence" value="ECO:0007669"/>
    <property type="project" value="UniProtKB-SubCell"/>
</dbReference>
<dbReference type="InterPro" id="IPR006990">
    <property type="entry name" value="Tweety"/>
</dbReference>
<evidence type="ECO:0000256" key="5">
    <source>
        <dbReference type="ARBA" id="ARBA00022692"/>
    </source>
</evidence>
<keyword evidence="10" id="KW-0325">Glycoprotein</keyword>
<keyword evidence="12" id="KW-0407">Ion channel</keyword>
<feature type="region of interest" description="Disordered" evidence="13">
    <location>
        <begin position="479"/>
        <end position="509"/>
    </location>
</feature>
<dbReference type="PANTHER" id="PTHR12424:SF19">
    <property type="entry name" value="INTEGRASE ZINC-BINDING DOMAIN-CONTAINING PROTEIN"/>
    <property type="match status" value="1"/>
</dbReference>
<evidence type="ECO:0000256" key="12">
    <source>
        <dbReference type="ARBA" id="ARBA00023303"/>
    </source>
</evidence>
<evidence type="ECO:0000256" key="3">
    <source>
        <dbReference type="ARBA" id="ARBA00022448"/>
    </source>
</evidence>
<reference evidence="15 16" key="1">
    <citation type="journal article" date="2021" name="Sci. Rep.">
        <title>The genome of the diatom Chaetoceros tenuissimus carries an ancient integrated fragment of an extant virus.</title>
        <authorList>
            <person name="Hongo Y."/>
            <person name="Kimura K."/>
            <person name="Takaki Y."/>
            <person name="Yoshida Y."/>
            <person name="Baba S."/>
            <person name="Kobayashi G."/>
            <person name="Nagasaki K."/>
            <person name="Hano T."/>
            <person name="Tomaru Y."/>
        </authorList>
    </citation>
    <scope>NUCLEOTIDE SEQUENCE [LARGE SCALE GENOMIC DNA]</scope>
    <source>
        <strain evidence="15 16">NIES-3715</strain>
    </source>
</reference>
<comment type="similarity">
    <text evidence="2">Belongs to the tweety family.</text>
</comment>
<evidence type="ECO:0000256" key="1">
    <source>
        <dbReference type="ARBA" id="ARBA00004651"/>
    </source>
</evidence>
<comment type="subcellular location">
    <subcellularLocation>
        <location evidence="1">Cell membrane</location>
        <topology evidence="1">Multi-pass membrane protein</topology>
    </subcellularLocation>
</comment>
<dbReference type="GO" id="GO:0005254">
    <property type="term" value="F:chloride channel activity"/>
    <property type="evidence" value="ECO:0007669"/>
    <property type="project" value="UniProtKB-KW"/>
</dbReference>
<protein>
    <recommendedName>
        <fullName evidence="17">Protein tweety homolog</fullName>
    </recommendedName>
</protein>
<dbReference type="Proteomes" id="UP001054902">
    <property type="component" value="Unassembled WGS sequence"/>
</dbReference>
<keyword evidence="4" id="KW-1003">Cell membrane</keyword>
<feature type="compositionally biased region" description="Acidic residues" evidence="13">
    <location>
        <begin position="578"/>
        <end position="587"/>
    </location>
</feature>
<keyword evidence="5 14" id="KW-0812">Transmembrane</keyword>
<dbReference type="PANTHER" id="PTHR12424">
    <property type="entry name" value="TWEETY-RELATED"/>
    <property type="match status" value="1"/>
</dbReference>
<gene>
    <name evidence="15" type="ORF">CTEN210_05593</name>
</gene>
<feature type="compositionally biased region" description="Polar residues" evidence="13">
    <location>
        <begin position="482"/>
        <end position="505"/>
    </location>
</feature>
<dbReference type="GO" id="GO:0034707">
    <property type="term" value="C:chloride channel complex"/>
    <property type="evidence" value="ECO:0007669"/>
    <property type="project" value="UniProtKB-KW"/>
</dbReference>
<accession>A0AAD3CNH0</accession>
<feature type="compositionally biased region" description="Basic and acidic residues" evidence="13">
    <location>
        <begin position="601"/>
        <end position="611"/>
    </location>
</feature>
<feature type="transmembrane region" description="Helical" evidence="14">
    <location>
        <begin position="53"/>
        <end position="81"/>
    </location>
</feature>
<feature type="transmembrane region" description="Helical" evidence="14">
    <location>
        <begin position="246"/>
        <end position="271"/>
    </location>
</feature>
<dbReference type="EMBL" id="BLLK01000032">
    <property type="protein sequence ID" value="GFH49117.1"/>
    <property type="molecule type" value="Genomic_DNA"/>
</dbReference>
<feature type="transmembrane region" description="Helical" evidence="14">
    <location>
        <begin position="102"/>
        <end position="128"/>
    </location>
</feature>
<comment type="caution">
    <text evidence="15">The sequence shown here is derived from an EMBL/GenBank/DDBJ whole genome shotgun (WGS) entry which is preliminary data.</text>
</comment>
<evidence type="ECO:0000256" key="6">
    <source>
        <dbReference type="ARBA" id="ARBA00022989"/>
    </source>
</evidence>
<feature type="compositionally biased region" description="Basic and acidic residues" evidence="13">
    <location>
        <begin position="634"/>
        <end position="644"/>
    </location>
</feature>